<name>A0ABQ3L7R1_9PSEU</name>
<dbReference type="PANTHER" id="PTHR44846:SF1">
    <property type="entry name" value="MANNOSYL-D-GLYCERATE TRANSPORT_METABOLISM SYSTEM REPRESSOR MNGR-RELATED"/>
    <property type="match status" value="1"/>
</dbReference>
<keyword evidence="6" id="KW-1185">Reference proteome</keyword>
<dbReference type="InterPro" id="IPR050679">
    <property type="entry name" value="Bact_HTH_transcr_reg"/>
</dbReference>
<evidence type="ECO:0000256" key="2">
    <source>
        <dbReference type="ARBA" id="ARBA00023125"/>
    </source>
</evidence>
<evidence type="ECO:0000256" key="3">
    <source>
        <dbReference type="ARBA" id="ARBA00023163"/>
    </source>
</evidence>
<dbReference type="InterPro" id="IPR011663">
    <property type="entry name" value="UTRA"/>
</dbReference>
<protein>
    <submittedName>
        <fullName evidence="5">GntR family transcriptional regulator</fullName>
    </submittedName>
</protein>
<gene>
    <name evidence="5" type="ORF">GCM10017790_14610</name>
</gene>
<dbReference type="Gene3D" id="3.40.1410.10">
    <property type="entry name" value="Chorismate lyase-like"/>
    <property type="match status" value="1"/>
</dbReference>
<dbReference type="InterPro" id="IPR028978">
    <property type="entry name" value="Chorismate_lyase_/UTRA_dom_sf"/>
</dbReference>
<dbReference type="SUPFAM" id="SSF46785">
    <property type="entry name" value="Winged helix' DNA-binding domain"/>
    <property type="match status" value="1"/>
</dbReference>
<dbReference type="InterPro" id="IPR036390">
    <property type="entry name" value="WH_DNA-bd_sf"/>
</dbReference>
<proteinExistence type="predicted"/>
<comment type="caution">
    <text evidence="5">The sequence shown here is derived from an EMBL/GenBank/DDBJ whole genome shotgun (WGS) entry which is preliminary data.</text>
</comment>
<sequence>MTDPARAGIPEDGRIPRYYRAKRQILALCKTLGEGVALPSERQLCTRLGVARATLRQAVLQLVVEGWVDSRQGSGSFVVGRRKIAQHLGSADGPDQDALTGRTWTTFERRRAGCELAQELRIHRNDPVIHLECVRGSGDEILAVESAFIPAKRFPGLNHAPVGERSLHDELRTRFGIAFGGADQGTETAHVSPREADLLGTLAALPALVVHRTSWDALGEPFERVRTLYRGDRLTLVNRLGSVERRREHEQAENRSSCS</sequence>
<keyword evidence="1" id="KW-0805">Transcription regulation</keyword>
<dbReference type="PROSITE" id="PS50949">
    <property type="entry name" value="HTH_GNTR"/>
    <property type="match status" value="1"/>
</dbReference>
<evidence type="ECO:0000259" key="4">
    <source>
        <dbReference type="PROSITE" id="PS50949"/>
    </source>
</evidence>
<dbReference type="SMART" id="SM00345">
    <property type="entry name" value="HTH_GNTR"/>
    <property type="match status" value="1"/>
</dbReference>
<evidence type="ECO:0000256" key="1">
    <source>
        <dbReference type="ARBA" id="ARBA00023015"/>
    </source>
</evidence>
<dbReference type="Gene3D" id="1.10.10.10">
    <property type="entry name" value="Winged helix-like DNA-binding domain superfamily/Winged helix DNA-binding domain"/>
    <property type="match status" value="1"/>
</dbReference>
<accession>A0ABQ3L7R1</accession>
<feature type="domain" description="HTH gntR-type" evidence="4">
    <location>
        <begin position="11"/>
        <end position="81"/>
    </location>
</feature>
<dbReference type="SUPFAM" id="SSF64288">
    <property type="entry name" value="Chorismate lyase-like"/>
    <property type="match status" value="1"/>
</dbReference>
<dbReference type="RefSeq" id="WP_191252887.1">
    <property type="nucleotide sequence ID" value="NZ_BNAY01000001.1"/>
</dbReference>
<dbReference type="InterPro" id="IPR000524">
    <property type="entry name" value="Tscrpt_reg_HTH_GntR"/>
</dbReference>
<keyword evidence="3" id="KW-0804">Transcription</keyword>
<dbReference type="Proteomes" id="UP000635387">
    <property type="component" value="Unassembled WGS sequence"/>
</dbReference>
<organism evidence="5 6">
    <name type="scientific">Amycolatopsis oliviviridis</name>
    <dbReference type="NCBI Taxonomy" id="1471590"/>
    <lineage>
        <taxon>Bacteria</taxon>
        <taxon>Bacillati</taxon>
        <taxon>Actinomycetota</taxon>
        <taxon>Actinomycetes</taxon>
        <taxon>Pseudonocardiales</taxon>
        <taxon>Pseudonocardiaceae</taxon>
        <taxon>Amycolatopsis</taxon>
    </lineage>
</organism>
<evidence type="ECO:0000313" key="6">
    <source>
        <dbReference type="Proteomes" id="UP000635387"/>
    </source>
</evidence>
<evidence type="ECO:0000313" key="5">
    <source>
        <dbReference type="EMBL" id="GHH07640.1"/>
    </source>
</evidence>
<dbReference type="Pfam" id="PF00392">
    <property type="entry name" value="GntR"/>
    <property type="match status" value="1"/>
</dbReference>
<keyword evidence="2" id="KW-0238">DNA-binding</keyword>
<dbReference type="InterPro" id="IPR036388">
    <property type="entry name" value="WH-like_DNA-bd_sf"/>
</dbReference>
<dbReference type="EMBL" id="BNAY01000001">
    <property type="protein sequence ID" value="GHH07640.1"/>
    <property type="molecule type" value="Genomic_DNA"/>
</dbReference>
<reference evidence="6" key="1">
    <citation type="journal article" date="2019" name="Int. J. Syst. Evol. Microbiol.">
        <title>The Global Catalogue of Microorganisms (GCM) 10K type strain sequencing project: providing services to taxonomists for standard genome sequencing and annotation.</title>
        <authorList>
            <consortium name="The Broad Institute Genomics Platform"/>
            <consortium name="The Broad Institute Genome Sequencing Center for Infectious Disease"/>
            <person name="Wu L."/>
            <person name="Ma J."/>
        </authorList>
    </citation>
    <scope>NUCLEOTIDE SEQUENCE [LARGE SCALE GENOMIC DNA]</scope>
    <source>
        <strain evidence="6">CGMCC 4.7683</strain>
    </source>
</reference>
<dbReference type="PRINTS" id="PR00035">
    <property type="entry name" value="HTHGNTR"/>
</dbReference>
<dbReference type="CDD" id="cd07377">
    <property type="entry name" value="WHTH_GntR"/>
    <property type="match status" value="1"/>
</dbReference>
<dbReference type="PANTHER" id="PTHR44846">
    <property type="entry name" value="MANNOSYL-D-GLYCERATE TRANSPORT/METABOLISM SYSTEM REPRESSOR MNGR-RELATED"/>
    <property type="match status" value="1"/>
</dbReference>
<dbReference type="Pfam" id="PF07702">
    <property type="entry name" value="UTRA"/>
    <property type="match status" value="1"/>
</dbReference>
<dbReference type="SMART" id="SM00866">
    <property type="entry name" value="UTRA"/>
    <property type="match status" value="1"/>
</dbReference>